<dbReference type="AlphaFoldDB" id="A0A6J4NPA9"/>
<organism evidence="2">
    <name type="scientific">uncultured Rubrobacteraceae bacterium</name>
    <dbReference type="NCBI Taxonomy" id="349277"/>
    <lineage>
        <taxon>Bacteria</taxon>
        <taxon>Bacillati</taxon>
        <taxon>Actinomycetota</taxon>
        <taxon>Rubrobacteria</taxon>
        <taxon>Rubrobacterales</taxon>
        <taxon>Rubrobacteraceae</taxon>
        <taxon>environmental samples</taxon>
    </lineage>
</organism>
<feature type="region of interest" description="Disordered" evidence="1">
    <location>
        <begin position="1"/>
        <end position="80"/>
    </location>
</feature>
<feature type="compositionally biased region" description="Basic and acidic residues" evidence="1">
    <location>
        <begin position="32"/>
        <end position="43"/>
    </location>
</feature>
<gene>
    <name evidence="2" type="ORF">AVDCRST_MAG55-144</name>
</gene>
<protein>
    <submittedName>
        <fullName evidence="2">Uncharacterized protein</fullName>
    </submittedName>
</protein>
<feature type="non-terminal residue" evidence="2">
    <location>
        <position position="1"/>
    </location>
</feature>
<reference evidence="2" key="1">
    <citation type="submission" date="2020-02" db="EMBL/GenBank/DDBJ databases">
        <authorList>
            <person name="Meier V. D."/>
        </authorList>
    </citation>
    <scope>NUCLEOTIDE SEQUENCE</scope>
    <source>
        <strain evidence="2">AVDCRST_MAG55</strain>
    </source>
</reference>
<evidence type="ECO:0000256" key="1">
    <source>
        <dbReference type="SAM" id="MobiDB-lite"/>
    </source>
</evidence>
<proteinExistence type="predicted"/>
<feature type="non-terminal residue" evidence="2">
    <location>
        <position position="80"/>
    </location>
</feature>
<evidence type="ECO:0000313" key="2">
    <source>
        <dbReference type="EMBL" id="CAA9391967.1"/>
    </source>
</evidence>
<accession>A0A6J4NPA9</accession>
<sequence length="80" mass="7951">GRPKQAAIGRGAAGESDGDLPPARQGGGSLRDGGDGLRRDACAGRRGGRVAGSPAGERARPAGCDAQAPEPRLAPRLQPV</sequence>
<dbReference type="EMBL" id="CADCUZ010000010">
    <property type="protein sequence ID" value="CAA9391967.1"/>
    <property type="molecule type" value="Genomic_DNA"/>
</dbReference>
<name>A0A6J4NPA9_9ACTN</name>